<gene>
    <name evidence="1" type="ORF">N0F65_010798</name>
</gene>
<comment type="caution">
    <text evidence="1">The sequence shown here is derived from an EMBL/GenBank/DDBJ whole genome shotgun (WGS) entry which is preliminary data.</text>
</comment>
<name>A0AAV2YEW5_9STRA</name>
<sequence length="30" mass="3501">MEPRLRLVEFTSRTTYRSRYTAATSACFVS</sequence>
<dbReference type="EMBL" id="DAKRPA010000324">
    <property type="protein sequence ID" value="DAZ93332.1"/>
    <property type="molecule type" value="Genomic_DNA"/>
</dbReference>
<evidence type="ECO:0000313" key="1">
    <source>
        <dbReference type="EMBL" id="DAZ93332.1"/>
    </source>
</evidence>
<accession>A0AAV2YEW5</accession>
<evidence type="ECO:0000313" key="2">
    <source>
        <dbReference type="Proteomes" id="UP001146120"/>
    </source>
</evidence>
<reference evidence="1" key="2">
    <citation type="journal article" date="2023" name="Microbiol Resour">
        <title>Decontamination and Annotation of the Draft Genome Sequence of the Oomycete Lagenidium giganteum ARSEF 373.</title>
        <authorList>
            <person name="Morgan W.R."/>
            <person name="Tartar A."/>
        </authorList>
    </citation>
    <scope>NUCLEOTIDE SEQUENCE</scope>
    <source>
        <strain evidence="1">ARSEF 373</strain>
    </source>
</reference>
<protein>
    <submittedName>
        <fullName evidence="1">Uncharacterized protein</fullName>
    </submittedName>
</protein>
<dbReference type="Proteomes" id="UP001146120">
    <property type="component" value="Unassembled WGS sequence"/>
</dbReference>
<organism evidence="1 2">
    <name type="scientific">Lagenidium giganteum</name>
    <dbReference type="NCBI Taxonomy" id="4803"/>
    <lineage>
        <taxon>Eukaryota</taxon>
        <taxon>Sar</taxon>
        <taxon>Stramenopiles</taxon>
        <taxon>Oomycota</taxon>
        <taxon>Peronosporomycetes</taxon>
        <taxon>Pythiales</taxon>
        <taxon>Pythiaceae</taxon>
    </lineage>
</organism>
<proteinExistence type="predicted"/>
<keyword evidence="2" id="KW-1185">Reference proteome</keyword>
<dbReference type="AlphaFoldDB" id="A0AAV2YEW5"/>
<reference evidence="1" key="1">
    <citation type="submission" date="2022-11" db="EMBL/GenBank/DDBJ databases">
        <authorList>
            <person name="Morgan W.R."/>
            <person name="Tartar A."/>
        </authorList>
    </citation>
    <scope>NUCLEOTIDE SEQUENCE</scope>
    <source>
        <strain evidence="1">ARSEF 373</strain>
    </source>
</reference>